<accession>A0A427XH50</accession>
<evidence type="ECO:0000256" key="1">
    <source>
        <dbReference type="SAM" id="MobiDB-lite"/>
    </source>
</evidence>
<comment type="caution">
    <text evidence="2">The sequence shown here is derived from an EMBL/GenBank/DDBJ whole genome shotgun (WGS) entry which is preliminary data.</text>
</comment>
<protein>
    <submittedName>
        <fullName evidence="2">Uncharacterized protein</fullName>
    </submittedName>
</protein>
<gene>
    <name evidence="2" type="ORF">EHS24_002543</name>
</gene>
<evidence type="ECO:0000313" key="3">
    <source>
        <dbReference type="Proteomes" id="UP000279236"/>
    </source>
</evidence>
<sequence length="232" mass="26136">MSSTSTKSQRVAPLLSGDEARYRRRYRALKELVNELSDTDGRSPSVVLPMGIVARTMYLVSTIRSELTTQESNLLALRVHDIQRRLYDEHMKEYGRPPPAVPLPDDASWAPLVGNADAYPDDAGKPLPPLVGEKEEKEKKPHGNGKKSNGNGTLSAPASPGPKDDRDDEGDQDEHDRSREMDDQDDRSRIHDGHDIEMDDHERSSEHGDHSRERNEIVRSRSRGDEDMVDDY</sequence>
<dbReference type="OrthoDB" id="10516748at2759"/>
<dbReference type="EMBL" id="RSCE01000013">
    <property type="protein sequence ID" value="RSH78087.1"/>
    <property type="molecule type" value="Genomic_DNA"/>
</dbReference>
<dbReference type="Proteomes" id="UP000279236">
    <property type="component" value="Unassembled WGS sequence"/>
</dbReference>
<dbReference type="AlphaFoldDB" id="A0A427XH50"/>
<dbReference type="GeneID" id="39587086"/>
<feature type="compositionally biased region" description="Basic and acidic residues" evidence="1">
    <location>
        <begin position="174"/>
        <end position="226"/>
    </location>
</feature>
<evidence type="ECO:0000313" key="2">
    <source>
        <dbReference type="EMBL" id="RSH78087.1"/>
    </source>
</evidence>
<proteinExistence type="predicted"/>
<feature type="region of interest" description="Disordered" evidence="1">
    <location>
        <begin position="96"/>
        <end position="232"/>
    </location>
</feature>
<keyword evidence="3" id="KW-1185">Reference proteome</keyword>
<feature type="compositionally biased region" description="Basic and acidic residues" evidence="1">
    <location>
        <begin position="132"/>
        <end position="141"/>
    </location>
</feature>
<name>A0A427XH50_9TREE</name>
<reference evidence="2 3" key="1">
    <citation type="submission" date="2018-11" db="EMBL/GenBank/DDBJ databases">
        <title>Genome sequence of Apiotrichum porosum DSM 27194.</title>
        <authorList>
            <person name="Aliyu H."/>
            <person name="Gorte O."/>
            <person name="Ochsenreither K."/>
        </authorList>
    </citation>
    <scope>NUCLEOTIDE SEQUENCE [LARGE SCALE GENOMIC DNA]</scope>
    <source>
        <strain evidence="2 3">DSM 27194</strain>
    </source>
</reference>
<dbReference type="RefSeq" id="XP_028473234.1">
    <property type="nucleotide sequence ID" value="XM_028618278.1"/>
</dbReference>
<organism evidence="2 3">
    <name type="scientific">Apiotrichum porosum</name>
    <dbReference type="NCBI Taxonomy" id="105984"/>
    <lineage>
        <taxon>Eukaryota</taxon>
        <taxon>Fungi</taxon>
        <taxon>Dikarya</taxon>
        <taxon>Basidiomycota</taxon>
        <taxon>Agaricomycotina</taxon>
        <taxon>Tremellomycetes</taxon>
        <taxon>Trichosporonales</taxon>
        <taxon>Trichosporonaceae</taxon>
        <taxon>Apiotrichum</taxon>
    </lineage>
</organism>